<dbReference type="InterPro" id="IPR052369">
    <property type="entry name" value="UG_Glycosaminoglycan_Hydrolase"/>
</dbReference>
<keyword evidence="5" id="KW-0326">Glycosidase</keyword>
<dbReference type="GO" id="GO:0052757">
    <property type="term" value="F:chondroitin hydrolase activity"/>
    <property type="evidence" value="ECO:0007669"/>
    <property type="project" value="TreeGrafter"/>
</dbReference>
<proteinExistence type="predicted"/>
<dbReference type="GO" id="GO:0000272">
    <property type="term" value="P:polysaccharide catabolic process"/>
    <property type="evidence" value="ECO:0007669"/>
    <property type="project" value="TreeGrafter"/>
</dbReference>
<dbReference type="Proteomes" id="UP001155901">
    <property type="component" value="Unassembled WGS sequence"/>
</dbReference>
<evidence type="ECO:0000313" key="5">
    <source>
        <dbReference type="EMBL" id="MCP2006714.1"/>
    </source>
</evidence>
<dbReference type="InterPro" id="IPR010905">
    <property type="entry name" value="Glyco_hydro_88"/>
</dbReference>
<accession>A0AA41H5Q0</accession>
<feature type="active site" description="Nucleophile" evidence="2">
    <location>
        <position position="104"/>
    </location>
</feature>
<dbReference type="PANTHER" id="PTHR36845">
    <property type="entry name" value="HYDROLASE, PUTATIVE (AFU_ORTHOLOGUE AFUA_7G05090)-RELATED"/>
    <property type="match status" value="1"/>
</dbReference>
<organism evidence="4 6">
    <name type="scientific">Duganella violaceipulchra</name>
    <dbReference type="NCBI Taxonomy" id="2849652"/>
    <lineage>
        <taxon>Bacteria</taxon>
        <taxon>Pseudomonadati</taxon>
        <taxon>Pseudomonadota</taxon>
        <taxon>Betaproteobacteria</taxon>
        <taxon>Burkholderiales</taxon>
        <taxon>Oxalobacteraceae</taxon>
        <taxon>Telluria group</taxon>
        <taxon>Duganella</taxon>
    </lineage>
</organism>
<name>A0AA41H5Q0_9BURK</name>
<sequence>METLRNGSAPRRDDQRLVEQALASALAAIDRNLAHFGEQFPAPSSVGGVYPAIGNDEWTNGFWTGMLWLAYEASGAPRYREAAERHVLGFHRRQAERHNVAHHDLGFLYSLSCVPAYQLTGSTVAAEAALGAARLLLERYQPRAGIIQAWGDLHDPEQAGRMIIDCNLNLPLLYWASNYSGEPAFRDAANRHIEAAARHIVRADGSTFHTFFFDPATGAPRHGKTHQGHADDSCWARGQAWGICGFPLVYRHNGDTRLLELSKVLANYYLNRLPDDGICYWDLVFTSGAEERDSSAAAIAACGLLELSSNLPLLDPLRNDYQDAALRMVRQLSTHYRGDDHTPGGGLLRHAVYHKPQRMGVDESCIWGDYFYLEALLRLSRNWASYW</sequence>
<feature type="binding site" evidence="3">
    <location>
        <position position="223"/>
    </location>
    <ligand>
        <name>substrate</name>
    </ligand>
</feature>
<evidence type="ECO:0000256" key="2">
    <source>
        <dbReference type="PIRSR" id="PIRSR610905-1"/>
    </source>
</evidence>
<keyword evidence="7" id="KW-1185">Reference proteome</keyword>
<feature type="binding site" evidence="3">
    <location>
        <position position="104"/>
    </location>
    <ligand>
        <name>substrate</name>
    </ligand>
</feature>
<dbReference type="GO" id="GO:0102212">
    <property type="term" value="F:unsaturated chondroitin disaccharide hydrolase activity"/>
    <property type="evidence" value="ECO:0007669"/>
    <property type="project" value="UniProtKB-EC"/>
</dbReference>
<dbReference type="Proteomes" id="UP001162889">
    <property type="component" value="Unassembled WGS sequence"/>
</dbReference>
<reference evidence="5" key="2">
    <citation type="submission" date="2022-03" db="EMBL/GenBank/DDBJ databases">
        <title>Genome Encyclopedia of Bacteria and Archaea VI: Functional Genomics of Type Strains.</title>
        <authorList>
            <person name="Whitman W."/>
        </authorList>
    </citation>
    <scope>NUCLEOTIDE SEQUENCE</scope>
    <source>
        <strain evidence="5">HSC-15S17</strain>
    </source>
</reference>
<feature type="active site" description="Proton donor" evidence="2">
    <location>
        <position position="165"/>
    </location>
</feature>
<evidence type="ECO:0000256" key="3">
    <source>
        <dbReference type="PIRSR" id="PIRSR610905-2"/>
    </source>
</evidence>
<dbReference type="EMBL" id="JAHTGR010000001">
    <property type="protein sequence ID" value="MBV6319475.1"/>
    <property type="molecule type" value="Genomic_DNA"/>
</dbReference>
<protein>
    <submittedName>
        <fullName evidence="4">Glycoside hydrolase family 88 protein</fullName>
    </submittedName>
    <submittedName>
        <fullName evidence="5">Unsaturated chondroitin disaccharide hydrolase</fullName>
        <ecNumber evidence="5">3.2.1.180</ecNumber>
    </submittedName>
</protein>
<reference evidence="4" key="1">
    <citation type="submission" date="2021-07" db="EMBL/GenBank/DDBJ databases">
        <title>Characterization of violacein-producing bacteria and related species.</title>
        <authorList>
            <person name="Wilson H.S."/>
            <person name="De Leon M.E."/>
        </authorList>
    </citation>
    <scope>NUCLEOTIDE SEQUENCE</scope>
    <source>
        <strain evidence="4">HSC-15S17</strain>
    </source>
</reference>
<evidence type="ECO:0000313" key="4">
    <source>
        <dbReference type="EMBL" id="MBV6319475.1"/>
    </source>
</evidence>
<dbReference type="AlphaFoldDB" id="A0AA41H5Q0"/>
<comment type="caution">
    <text evidence="4">The sequence shown here is derived from an EMBL/GenBank/DDBJ whole genome shotgun (WGS) entry which is preliminary data.</text>
</comment>
<dbReference type="EC" id="3.2.1.180" evidence="5"/>
<feature type="binding site" evidence="3">
    <location>
        <position position="241"/>
    </location>
    <ligand>
        <name>substrate</name>
    </ligand>
</feature>
<evidence type="ECO:0000313" key="7">
    <source>
        <dbReference type="Proteomes" id="UP001162889"/>
    </source>
</evidence>
<feature type="binding site" evidence="3">
    <location>
        <position position="165"/>
    </location>
    <ligand>
        <name>substrate</name>
    </ligand>
</feature>
<evidence type="ECO:0000313" key="6">
    <source>
        <dbReference type="Proteomes" id="UP001155901"/>
    </source>
</evidence>
<gene>
    <name evidence="4" type="ORF">KVP70_00890</name>
    <name evidence="5" type="ORF">L1274_000402</name>
</gene>
<feature type="binding site" evidence="3">
    <location>
        <position position="225"/>
    </location>
    <ligand>
        <name>substrate</name>
    </ligand>
</feature>
<dbReference type="EMBL" id="JALJZU010000001">
    <property type="protein sequence ID" value="MCP2006714.1"/>
    <property type="molecule type" value="Genomic_DNA"/>
</dbReference>
<dbReference type="RefSeq" id="WP_217940142.1">
    <property type="nucleotide sequence ID" value="NZ_JAHTGR010000001.1"/>
</dbReference>
<dbReference type="Pfam" id="PF07470">
    <property type="entry name" value="Glyco_hydro_88"/>
    <property type="match status" value="1"/>
</dbReference>
<keyword evidence="1 4" id="KW-0378">Hydrolase</keyword>
<evidence type="ECO:0000256" key="1">
    <source>
        <dbReference type="ARBA" id="ARBA00022801"/>
    </source>
</evidence>
<feature type="binding site" evidence="3">
    <location>
        <position position="237"/>
    </location>
    <ligand>
        <name>substrate</name>
    </ligand>
</feature>
<dbReference type="PANTHER" id="PTHR36845:SF1">
    <property type="entry name" value="HYDROLASE, PUTATIVE (AFU_ORTHOLOGUE AFUA_7G05090)-RELATED"/>
    <property type="match status" value="1"/>
</dbReference>